<dbReference type="InterPro" id="IPR002545">
    <property type="entry name" value="CheW-lke_dom"/>
</dbReference>
<reference evidence="2 3" key="1">
    <citation type="submission" date="2020-01" db="EMBL/GenBank/DDBJ databases">
        <title>Genome sequencing of strain KACC 21265.</title>
        <authorList>
            <person name="Heo J."/>
            <person name="Kim S.-J."/>
            <person name="Kim J.-S."/>
            <person name="Hong S.-B."/>
            <person name="Kwon S.-W."/>
        </authorList>
    </citation>
    <scope>NUCLEOTIDE SEQUENCE [LARGE SCALE GENOMIC DNA]</scope>
    <source>
        <strain evidence="2 3">KACC 21265</strain>
    </source>
</reference>
<evidence type="ECO:0000313" key="2">
    <source>
        <dbReference type="EMBL" id="QHI98277.1"/>
    </source>
</evidence>
<dbReference type="GO" id="GO:0007165">
    <property type="term" value="P:signal transduction"/>
    <property type="evidence" value="ECO:0007669"/>
    <property type="project" value="InterPro"/>
</dbReference>
<dbReference type="InterPro" id="IPR036061">
    <property type="entry name" value="CheW-like_dom_sf"/>
</dbReference>
<proteinExistence type="predicted"/>
<dbReference type="RefSeq" id="WP_160551794.1">
    <property type="nucleotide sequence ID" value="NZ_CP047650.1"/>
</dbReference>
<dbReference type="SMART" id="SM00260">
    <property type="entry name" value="CheW"/>
    <property type="match status" value="1"/>
</dbReference>
<dbReference type="Proteomes" id="UP000464787">
    <property type="component" value="Chromosome"/>
</dbReference>
<keyword evidence="3" id="KW-1185">Reference proteome</keyword>
<dbReference type="PROSITE" id="PS50851">
    <property type="entry name" value="CHEW"/>
    <property type="match status" value="1"/>
</dbReference>
<feature type="domain" description="CheW-like" evidence="1">
    <location>
        <begin position="27"/>
        <end position="171"/>
    </location>
</feature>
<dbReference type="Pfam" id="PF01584">
    <property type="entry name" value="CheW"/>
    <property type="match status" value="1"/>
</dbReference>
<dbReference type="EMBL" id="CP047650">
    <property type="protein sequence ID" value="QHI98277.1"/>
    <property type="molecule type" value="Genomic_DNA"/>
</dbReference>
<dbReference type="AlphaFoldDB" id="A0A857J3N6"/>
<sequence length="176" mass="18637">MANRQALRELQSRLASRLQAARDEGPSLVWLAAEAGGARLLFPLSQAGEIFPWTPVQPVPYAAPWFRGVANLRGALAGVVDLARFTDGEVSGPPAGPLTAEASLLSLNALLGVPCALVIDRLLGLRGGEAFVAAEPRGEQAPAWHGAVYTDARQQRWQEIDLQALAAHPSFLSIAA</sequence>
<evidence type="ECO:0000259" key="1">
    <source>
        <dbReference type="PROSITE" id="PS50851"/>
    </source>
</evidence>
<accession>A0A857J3N6</accession>
<evidence type="ECO:0000313" key="3">
    <source>
        <dbReference type="Proteomes" id="UP000464787"/>
    </source>
</evidence>
<dbReference type="GO" id="GO:0006935">
    <property type="term" value="P:chemotaxis"/>
    <property type="evidence" value="ECO:0007669"/>
    <property type="project" value="InterPro"/>
</dbReference>
<gene>
    <name evidence="2" type="ORF">GT347_09890</name>
</gene>
<protein>
    <submittedName>
        <fullName evidence="2">Chemotaxis protein CheW</fullName>
    </submittedName>
</protein>
<dbReference type="SUPFAM" id="SSF50341">
    <property type="entry name" value="CheW-like"/>
    <property type="match status" value="1"/>
</dbReference>
<organism evidence="2 3">
    <name type="scientific">Xylophilus rhododendri</name>
    <dbReference type="NCBI Taxonomy" id="2697032"/>
    <lineage>
        <taxon>Bacteria</taxon>
        <taxon>Pseudomonadati</taxon>
        <taxon>Pseudomonadota</taxon>
        <taxon>Betaproteobacteria</taxon>
        <taxon>Burkholderiales</taxon>
        <taxon>Xylophilus</taxon>
    </lineage>
</organism>
<name>A0A857J3N6_9BURK</name>
<dbReference type="KEGG" id="xyk:GT347_09890"/>
<dbReference type="Gene3D" id="2.40.50.180">
    <property type="entry name" value="CheA-289, Domain 4"/>
    <property type="match status" value="1"/>
</dbReference>